<dbReference type="InterPro" id="IPR016167">
    <property type="entry name" value="FAD-bd_PCMH_sub1"/>
</dbReference>
<dbReference type="InterPro" id="IPR016166">
    <property type="entry name" value="FAD-bd_PCMH"/>
</dbReference>
<evidence type="ECO:0000313" key="8">
    <source>
        <dbReference type="Proteomes" id="UP000198741"/>
    </source>
</evidence>
<dbReference type="AlphaFoldDB" id="A0A1H0LS10"/>
<comment type="similarity">
    <text evidence="2">Belongs to the FAD-binding oxidoreductase/transferase type 4 family.</text>
</comment>
<dbReference type="InterPro" id="IPR051264">
    <property type="entry name" value="FAD-oxidored/transferase_4"/>
</dbReference>
<sequence length="445" mass="45669">MDALARIVGPDHVLTDDALTAGYLRDWTGRFGTTSGTVVRPADTAQVSEVLALCRAEGRTVVPQGGNTGLVGGSVPRDQQIVLSLARLRGAPVVDAPRRQIVAAAGVTISTLQQAAVAAGFRYGVDLASRESATVGGTIATNAGGLRVLRSGDTRAQLIGVEAVLADGTVISHLDGHTRDNTGYHVPSLLAGSEGTLAVVTTARLRLLPVLGRPAVALIGLADPAEAVVAAGRIASLPSVTAVELMLPPGLALVMQRLGFGRPLAADHGAYLVVEAVGDDPLSGVVGVIEQIPGADAVVAQDQADVARLWAYRDRHTEAIAMVGTAIKMDVTLPMSSLGSFLLDVPGAVAGVSPDARTWLFGHVADGNVHVNVTGADLAVADDIEDVVFHMVAAAGGSISSEHGVGLTKRPWLHLNRSVAELALFASIKRAFDPSGVLNPGVLIP</sequence>
<dbReference type="Gene3D" id="1.10.45.10">
    <property type="entry name" value="Vanillyl-alcohol Oxidase, Chain A, domain 4"/>
    <property type="match status" value="1"/>
</dbReference>
<dbReference type="InterPro" id="IPR016164">
    <property type="entry name" value="FAD-linked_Oxase-like_C"/>
</dbReference>
<dbReference type="PANTHER" id="PTHR43716">
    <property type="entry name" value="D-2-HYDROXYGLUTARATE DEHYDROGENASE, MITOCHONDRIAL"/>
    <property type="match status" value="1"/>
</dbReference>
<evidence type="ECO:0000259" key="6">
    <source>
        <dbReference type="PROSITE" id="PS51387"/>
    </source>
</evidence>
<dbReference type="SUPFAM" id="SSF56176">
    <property type="entry name" value="FAD-binding/transporter-associated domain-like"/>
    <property type="match status" value="1"/>
</dbReference>
<evidence type="ECO:0000313" key="7">
    <source>
        <dbReference type="EMBL" id="SDO70967.1"/>
    </source>
</evidence>
<dbReference type="SUPFAM" id="SSF55103">
    <property type="entry name" value="FAD-linked oxidases, C-terminal domain"/>
    <property type="match status" value="1"/>
</dbReference>
<dbReference type="PROSITE" id="PS51387">
    <property type="entry name" value="FAD_PCMH"/>
    <property type="match status" value="1"/>
</dbReference>
<dbReference type="InterPro" id="IPR016171">
    <property type="entry name" value="Vanillyl_alc_oxidase_C-sub2"/>
</dbReference>
<evidence type="ECO:0000256" key="2">
    <source>
        <dbReference type="ARBA" id="ARBA00008000"/>
    </source>
</evidence>
<protein>
    <submittedName>
        <fullName evidence="7">FAD/FMN-containing dehydrogenase</fullName>
    </submittedName>
</protein>
<dbReference type="GO" id="GO:0071949">
    <property type="term" value="F:FAD binding"/>
    <property type="evidence" value="ECO:0007669"/>
    <property type="project" value="InterPro"/>
</dbReference>
<keyword evidence="3" id="KW-0285">Flavoprotein</keyword>
<dbReference type="EMBL" id="LT629710">
    <property type="protein sequence ID" value="SDO70967.1"/>
    <property type="molecule type" value="Genomic_DNA"/>
</dbReference>
<dbReference type="Pfam" id="PF02913">
    <property type="entry name" value="FAD-oxidase_C"/>
    <property type="match status" value="1"/>
</dbReference>
<evidence type="ECO:0000256" key="1">
    <source>
        <dbReference type="ARBA" id="ARBA00001974"/>
    </source>
</evidence>
<keyword evidence="8" id="KW-1185">Reference proteome</keyword>
<proteinExistence type="inferred from homology"/>
<dbReference type="Gene3D" id="3.30.70.2740">
    <property type="match status" value="1"/>
</dbReference>
<evidence type="ECO:0000256" key="3">
    <source>
        <dbReference type="ARBA" id="ARBA00022630"/>
    </source>
</evidence>
<keyword evidence="4" id="KW-0274">FAD</keyword>
<dbReference type="GO" id="GO:0022904">
    <property type="term" value="P:respiratory electron transport chain"/>
    <property type="evidence" value="ECO:0007669"/>
    <property type="project" value="TreeGrafter"/>
</dbReference>
<name>A0A1H0LS10_9ACTN</name>
<dbReference type="Gene3D" id="3.30.70.2190">
    <property type="match status" value="1"/>
</dbReference>
<dbReference type="GO" id="GO:0016491">
    <property type="term" value="F:oxidoreductase activity"/>
    <property type="evidence" value="ECO:0007669"/>
    <property type="project" value="UniProtKB-KW"/>
</dbReference>
<keyword evidence="5" id="KW-0560">Oxidoreductase</keyword>
<dbReference type="Gene3D" id="3.30.465.10">
    <property type="match status" value="1"/>
</dbReference>
<dbReference type="FunFam" id="1.10.45.10:FF:000001">
    <property type="entry name" value="D-lactate dehydrogenase mitochondrial"/>
    <property type="match status" value="1"/>
</dbReference>
<dbReference type="STRING" id="1090615.SAMN04515671_1779"/>
<dbReference type="Gene3D" id="3.30.43.10">
    <property type="entry name" value="Uridine Diphospho-n-acetylenolpyruvylglucosamine Reductase, domain 2"/>
    <property type="match status" value="1"/>
</dbReference>
<gene>
    <name evidence="7" type="ORF">SAMN04515671_1779</name>
</gene>
<dbReference type="InterPro" id="IPR036318">
    <property type="entry name" value="FAD-bd_PCMH-like_sf"/>
</dbReference>
<dbReference type="Pfam" id="PF01565">
    <property type="entry name" value="FAD_binding_4"/>
    <property type="match status" value="1"/>
</dbReference>
<evidence type="ECO:0000256" key="4">
    <source>
        <dbReference type="ARBA" id="ARBA00022827"/>
    </source>
</evidence>
<dbReference type="Proteomes" id="UP000198741">
    <property type="component" value="Chromosome I"/>
</dbReference>
<accession>A0A1H0LS10</accession>
<dbReference type="PANTHER" id="PTHR43716:SF1">
    <property type="entry name" value="D-2-HYDROXYGLUTARATE DEHYDROGENASE, MITOCHONDRIAL"/>
    <property type="match status" value="1"/>
</dbReference>
<feature type="domain" description="FAD-binding PCMH-type" evidence="6">
    <location>
        <begin position="31"/>
        <end position="210"/>
    </location>
</feature>
<dbReference type="InterPro" id="IPR016169">
    <property type="entry name" value="FAD-bd_PCMH_sub2"/>
</dbReference>
<reference evidence="7 8" key="1">
    <citation type="submission" date="2016-10" db="EMBL/GenBank/DDBJ databases">
        <authorList>
            <person name="de Groot N.N."/>
        </authorList>
    </citation>
    <scope>NUCLEOTIDE SEQUENCE [LARGE SCALE GENOMIC DNA]</scope>
    <source>
        <strain evidence="8">P4-7,KCTC 19426,CECT 7604</strain>
    </source>
</reference>
<organism evidence="7 8">
    <name type="scientific">Nakamurella panacisegetis</name>
    <dbReference type="NCBI Taxonomy" id="1090615"/>
    <lineage>
        <taxon>Bacteria</taxon>
        <taxon>Bacillati</taxon>
        <taxon>Actinomycetota</taxon>
        <taxon>Actinomycetes</taxon>
        <taxon>Nakamurellales</taxon>
        <taxon>Nakamurellaceae</taxon>
        <taxon>Nakamurella</taxon>
    </lineage>
</organism>
<dbReference type="InterPro" id="IPR004113">
    <property type="entry name" value="FAD-bd_oxidored_4_C"/>
</dbReference>
<comment type="cofactor">
    <cofactor evidence="1">
        <name>FAD</name>
        <dbReference type="ChEBI" id="CHEBI:57692"/>
    </cofactor>
</comment>
<evidence type="ECO:0000256" key="5">
    <source>
        <dbReference type="ARBA" id="ARBA00023002"/>
    </source>
</evidence>
<dbReference type="InterPro" id="IPR006094">
    <property type="entry name" value="Oxid_FAD_bind_N"/>
</dbReference>